<feature type="compositionally biased region" description="Basic and acidic residues" evidence="1">
    <location>
        <begin position="107"/>
        <end position="118"/>
    </location>
</feature>
<evidence type="ECO:0000313" key="3">
    <source>
        <dbReference type="Proteomes" id="UP001595868"/>
    </source>
</evidence>
<dbReference type="InterPro" id="IPR057972">
    <property type="entry name" value="Terminase_7"/>
</dbReference>
<organism evidence="2 3">
    <name type="scientific">Micromonospora zhanjiangensis</name>
    <dbReference type="NCBI Taxonomy" id="1522057"/>
    <lineage>
        <taxon>Bacteria</taxon>
        <taxon>Bacillati</taxon>
        <taxon>Actinomycetota</taxon>
        <taxon>Actinomycetes</taxon>
        <taxon>Micromonosporales</taxon>
        <taxon>Micromonosporaceae</taxon>
        <taxon>Micromonospora</taxon>
    </lineage>
</organism>
<name>A0ABV8KNX7_9ACTN</name>
<sequence>MPALPKRNPARRNKSATRATLSAAHSVKAPELPPSHDWHPATVAWWRDIWASPMAPEYDESDVHGLLILAVLVDEFWTAPSKDLAGEIRLQRQCFGLTPIDRRRLQWEIERTDEAQEKGRRRRTGAEPGKAPTKARDPRAVLRSVS</sequence>
<dbReference type="EMBL" id="JBHSBN010000011">
    <property type="protein sequence ID" value="MFC4107787.1"/>
    <property type="molecule type" value="Genomic_DNA"/>
</dbReference>
<keyword evidence="3" id="KW-1185">Reference proteome</keyword>
<feature type="region of interest" description="Disordered" evidence="1">
    <location>
        <begin position="1"/>
        <end position="33"/>
    </location>
</feature>
<protein>
    <recommendedName>
        <fullName evidence="4">Terminase small subunit</fullName>
    </recommendedName>
</protein>
<comment type="caution">
    <text evidence="2">The sequence shown here is derived from an EMBL/GenBank/DDBJ whole genome shotgun (WGS) entry which is preliminary data.</text>
</comment>
<feature type="region of interest" description="Disordered" evidence="1">
    <location>
        <begin position="107"/>
        <end position="146"/>
    </location>
</feature>
<dbReference type="Proteomes" id="UP001595868">
    <property type="component" value="Unassembled WGS sequence"/>
</dbReference>
<dbReference type="Pfam" id="PF25673">
    <property type="entry name" value="Terminase_7"/>
    <property type="match status" value="1"/>
</dbReference>
<gene>
    <name evidence="2" type="ORF">ACFOX0_17875</name>
</gene>
<proteinExistence type="predicted"/>
<accession>A0ABV8KNX7</accession>
<evidence type="ECO:0000313" key="2">
    <source>
        <dbReference type="EMBL" id="MFC4107787.1"/>
    </source>
</evidence>
<dbReference type="RefSeq" id="WP_377547160.1">
    <property type="nucleotide sequence ID" value="NZ_JBHSBN010000011.1"/>
</dbReference>
<evidence type="ECO:0000256" key="1">
    <source>
        <dbReference type="SAM" id="MobiDB-lite"/>
    </source>
</evidence>
<evidence type="ECO:0008006" key="4">
    <source>
        <dbReference type="Google" id="ProtNLM"/>
    </source>
</evidence>
<reference evidence="3" key="1">
    <citation type="journal article" date="2019" name="Int. J. Syst. Evol. Microbiol.">
        <title>The Global Catalogue of Microorganisms (GCM) 10K type strain sequencing project: providing services to taxonomists for standard genome sequencing and annotation.</title>
        <authorList>
            <consortium name="The Broad Institute Genomics Platform"/>
            <consortium name="The Broad Institute Genome Sequencing Center for Infectious Disease"/>
            <person name="Wu L."/>
            <person name="Ma J."/>
        </authorList>
    </citation>
    <scope>NUCLEOTIDE SEQUENCE [LARGE SCALE GENOMIC DNA]</scope>
    <source>
        <strain evidence="3">2902at01</strain>
    </source>
</reference>